<dbReference type="PROSITE" id="PS50846">
    <property type="entry name" value="HMA_2"/>
    <property type="match status" value="1"/>
</dbReference>
<keyword evidence="13 23" id="KW-0067">ATP-binding</keyword>
<keyword evidence="14" id="KW-0460">Magnesium</keyword>
<feature type="transmembrane region" description="Helical" evidence="23">
    <location>
        <begin position="198"/>
        <end position="217"/>
    </location>
</feature>
<dbReference type="InterPro" id="IPR059000">
    <property type="entry name" value="ATPase_P-type_domA"/>
</dbReference>
<dbReference type="InterPro" id="IPR023298">
    <property type="entry name" value="ATPase_P-typ_TM_dom_sf"/>
</dbReference>
<evidence type="ECO:0000256" key="13">
    <source>
        <dbReference type="ARBA" id="ARBA00022840"/>
    </source>
</evidence>
<evidence type="ECO:0000256" key="20">
    <source>
        <dbReference type="ARBA" id="ARBA00029719"/>
    </source>
</evidence>
<evidence type="ECO:0000256" key="11">
    <source>
        <dbReference type="ARBA" id="ARBA00022741"/>
    </source>
</evidence>
<dbReference type="Pfam" id="PF00702">
    <property type="entry name" value="Hydrolase"/>
    <property type="match status" value="1"/>
</dbReference>
<evidence type="ECO:0000256" key="4">
    <source>
        <dbReference type="ARBA" id="ARBA00015102"/>
    </source>
</evidence>
<dbReference type="NCBIfam" id="TIGR01494">
    <property type="entry name" value="ATPase_P-type"/>
    <property type="match status" value="1"/>
</dbReference>
<dbReference type="PRINTS" id="PR00943">
    <property type="entry name" value="CUATPASE"/>
</dbReference>
<dbReference type="InterPro" id="IPR008250">
    <property type="entry name" value="ATPase_P-typ_transduc_dom_A_sf"/>
</dbReference>
<dbReference type="Proteomes" id="UP000604161">
    <property type="component" value="Unassembled WGS sequence"/>
</dbReference>
<evidence type="ECO:0000256" key="21">
    <source>
        <dbReference type="ARBA" id="ARBA00033239"/>
    </source>
</evidence>
<dbReference type="PROSITE" id="PS00154">
    <property type="entry name" value="ATPASE_E1_E2"/>
    <property type="match status" value="1"/>
</dbReference>
<keyword evidence="12" id="KW-0187">Copper transport</keyword>
<sequence>MKMKEPISSEQTHKVKLALIGVTCAGCVNTIQKALNTLPKTDSVDINFANRTALITTAQMTDYLIQTIQSVGYDAKEILDEDKAEKERVKSDSNEYRAKMIKSYIGLGVGIPLMVYGLLGGPMNVNTLNEQLIWLVVGLITFIILWKAGKHFFVGAAKAFVNRNANMDTLIALGTGTAWLYSMIVVLFPQYLPEGARHLYFEATAMIIGLINLGQALELKARGRTSQSIRRLLDLRVKTALVIRDGKELVLAVEEVVVGDKIRVRAGEKIPVDGIVLEGQSIIDESMLTGEPMPVKKEAGDTVSAGTINGQGSIVLEAKKVGSDTILAQIINMVSNAQNSKPPINRLADNVSAIFVPSVIILSILTALIWYNFGPQPSMVYMIVAATSVLIIACPCALGLATPISTMIGIGKAAEFGGLIRNGEALQKASELNVIVLDKTGTITQGKPLVTNYNSFSDRKDGLNLIELLEKGSNHPLAMALIHYANEHKDATALVEGDISGFESITGMGVKATYGQDRLLLGNQKLMHEHNIDLEVSEVMADQWEQQANTVTYFAINDSLMALFGISDPIRDDAKEAIARFHQQGLRVVMLTGDNQNTAKAIALEANVDEFYAELMPADKLDWIKKIQQQGKVVGMVGDGINDAPALAQSDVGFAIGSGTDVAIESADITLMRGSLHGVSDIIAISSATMKNIKQNLFGAFVYNSLGIPIAAGLLFPLTGWLLSPIVAGVAMSLSSITVVTNANRLRFFTPKSNNK</sequence>
<dbReference type="SUPFAM" id="SSF81665">
    <property type="entry name" value="Calcium ATPase, transmembrane domain M"/>
    <property type="match status" value="1"/>
</dbReference>
<dbReference type="Pfam" id="PF00122">
    <property type="entry name" value="E1-E2_ATPase"/>
    <property type="match status" value="1"/>
</dbReference>
<dbReference type="InterPro" id="IPR023214">
    <property type="entry name" value="HAD_sf"/>
</dbReference>
<dbReference type="InterPro" id="IPR036412">
    <property type="entry name" value="HAD-like_sf"/>
</dbReference>
<feature type="transmembrane region" description="Helical" evidence="23">
    <location>
        <begin position="697"/>
        <end position="716"/>
    </location>
</feature>
<dbReference type="NCBIfam" id="TIGR01511">
    <property type="entry name" value="ATPase-IB1_Cu"/>
    <property type="match status" value="1"/>
</dbReference>
<feature type="transmembrane region" description="Helical" evidence="23">
    <location>
        <begin position="101"/>
        <end position="119"/>
    </location>
</feature>
<dbReference type="Gene3D" id="3.40.1110.10">
    <property type="entry name" value="Calcium-transporting ATPase, cytoplasmic domain N"/>
    <property type="match status" value="1"/>
</dbReference>
<keyword evidence="15" id="KW-1278">Translocase</keyword>
<dbReference type="InterPro" id="IPR044492">
    <property type="entry name" value="P_typ_ATPase_HD_dom"/>
</dbReference>
<evidence type="ECO:0000256" key="7">
    <source>
        <dbReference type="ARBA" id="ARBA00022553"/>
    </source>
</evidence>
<keyword evidence="7" id="KW-0597">Phosphoprotein</keyword>
<evidence type="ECO:0000256" key="17">
    <source>
        <dbReference type="ARBA" id="ARBA00023008"/>
    </source>
</evidence>
<protein>
    <recommendedName>
        <fullName evidence="4">Copper-exporting P-type ATPase</fullName>
        <ecNumber evidence="3">7.2.2.8</ecNumber>
    </recommendedName>
    <alternativeName>
        <fullName evidence="20">Copper-exporting P-type ATPase A</fullName>
    </alternativeName>
    <alternativeName>
        <fullName evidence="21">Cu(+)-exporting ATPase</fullName>
    </alternativeName>
</protein>
<dbReference type="InterPro" id="IPR027256">
    <property type="entry name" value="P-typ_ATPase_IB"/>
</dbReference>
<gene>
    <name evidence="25" type="ORF">IF202_12895</name>
</gene>
<dbReference type="PANTHER" id="PTHR43520">
    <property type="entry name" value="ATP7, ISOFORM B"/>
    <property type="match status" value="1"/>
</dbReference>
<evidence type="ECO:0000256" key="22">
    <source>
        <dbReference type="ARBA" id="ARBA00049289"/>
    </source>
</evidence>
<dbReference type="EC" id="7.2.2.8" evidence="3"/>
<evidence type="ECO:0000256" key="18">
    <source>
        <dbReference type="ARBA" id="ARBA00023065"/>
    </source>
</evidence>
<evidence type="ECO:0000256" key="15">
    <source>
        <dbReference type="ARBA" id="ARBA00022967"/>
    </source>
</evidence>
<evidence type="ECO:0000256" key="6">
    <source>
        <dbReference type="ARBA" id="ARBA00022475"/>
    </source>
</evidence>
<dbReference type="SUPFAM" id="SSF81653">
    <property type="entry name" value="Calcium ATPase, transduction domain A"/>
    <property type="match status" value="1"/>
</dbReference>
<keyword evidence="19 23" id="KW-0472">Membrane</keyword>
<dbReference type="PROSITE" id="PS01047">
    <property type="entry name" value="HMA_1"/>
    <property type="match status" value="1"/>
</dbReference>
<keyword evidence="9 23" id="KW-0479">Metal-binding</keyword>
<keyword evidence="5" id="KW-0813">Transport</keyword>
<keyword evidence="8 23" id="KW-0812">Transmembrane</keyword>
<dbReference type="Gene3D" id="2.70.150.10">
    <property type="entry name" value="Calcium-transporting ATPase, cytoplasmic transduction domain A"/>
    <property type="match status" value="1"/>
</dbReference>
<evidence type="ECO:0000256" key="3">
    <source>
        <dbReference type="ARBA" id="ARBA00012517"/>
    </source>
</evidence>
<dbReference type="SUPFAM" id="SSF55008">
    <property type="entry name" value="HMA, heavy metal-associated domain"/>
    <property type="match status" value="1"/>
</dbReference>
<dbReference type="InterPro" id="IPR036163">
    <property type="entry name" value="HMA_dom_sf"/>
</dbReference>
<evidence type="ECO:0000313" key="25">
    <source>
        <dbReference type="EMBL" id="MBD5771944.1"/>
    </source>
</evidence>
<keyword evidence="11 23" id="KW-0547">Nucleotide-binding</keyword>
<dbReference type="Gene3D" id="3.40.50.1000">
    <property type="entry name" value="HAD superfamily/HAD-like"/>
    <property type="match status" value="1"/>
</dbReference>
<evidence type="ECO:0000256" key="10">
    <source>
        <dbReference type="ARBA" id="ARBA00022737"/>
    </source>
</evidence>
<dbReference type="InterPro" id="IPR017969">
    <property type="entry name" value="Heavy-metal-associated_CS"/>
</dbReference>
<proteinExistence type="inferred from homology"/>
<keyword evidence="16 23" id="KW-1133">Transmembrane helix</keyword>
<evidence type="ECO:0000256" key="9">
    <source>
        <dbReference type="ARBA" id="ARBA00022723"/>
    </source>
</evidence>
<comment type="catalytic activity">
    <reaction evidence="22">
        <text>Cu(+)(in) + ATP + H2O = Cu(+)(out) + ADP + phosphate + H(+)</text>
        <dbReference type="Rhea" id="RHEA:25792"/>
        <dbReference type="ChEBI" id="CHEBI:15377"/>
        <dbReference type="ChEBI" id="CHEBI:15378"/>
        <dbReference type="ChEBI" id="CHEBI:30616"/>
        <dbReference type="ChEBI" id="CHEBI:43474"/>
        <dbReference type="ChEBI" id="CHEBI:49552"/>
        <dbReference type="ChEBI" id="CHEBI:456216"/>
        <dbReference type="EC" id="7.2.2.8"/>
    </reaction>
</comment>
<comment type="subcellular location">
    <subcellularLocation>
        <location evidence="1">Cell membrane</location>
        <topology evidence="1">Multi-pass membrane protein</topology>
    </subcellularLocation>
</comment>
<keyword evidence="10" id="KW-0677">Repeat</keyword>
<dbReference type="InterPro" id="IPR018303">
    <property type="entry name" value="ATPase_P-typ_P_site"/>
</dbReference>
<evidence type="ECO:0000259" key="24">
    <source>
        <dbReference type="PROSITE" id="PS50846"/>
    </source>
</evidence>
<feature type="transmembrane region" description="Helical" evidence="23">
    <location>
        <begin position="722"/>
        <end position="743"/>
    </location>
</feature>
<evidence type="ECO:0000256" key="23">
    <source>
        <dbReference type="RuleBase" id="RU362081"/>
    </source>
</evidence>
<evidence type="ECO:0000256" key="5">
    <source>
        <dbReference type="ARBA" id="ARBA00022448"/>
    </source>
</evidence>
<organism evidence="25 26">
    <name type="scientific">Marinomonas colpomeniae</name>
    <dbReference type="NCBI Taxonomy" id="2774408"/>
    <lineage>
        <taxon>Bacteria</taxon>
        <taxon>Pseudomonadati</taxon>
        <taxon>Pseudomonadota</taxon>
        <taxon>Gammaproteobacteria</taxon>
        <taxon>Oceanospirillales</taxon>
        <taxon>Oceanospirillaceae</taxon>
        <taxon>Marinomonas</taxon>
    </lineage>
</organism>
<evidence type="ECO:0000256" key="1">
    <source>
        <dbReference type="ARBA" id="ARBA00004651"/>
    </source>
</evidence>
<keyword evidence="6 23" id="KW-1003">Cell membrane</keyword>
<feature type="domain" description="HMA" evidence="24">
    <location>
        <begin position="13"/>
        <end position="76"/>
    </location>
</feature>
<evidence type="ECO:0000313" key="26">
    <source>
        <dbReference type="Proteomes" id="UP000604161"/>
    </source>
</evidence>
<keyword evidence="18" id="KW-0406">Ion transport</keyword>
<dbReference type="CDD" id="cd00371">
    <property type="entry name" value="HMA"/>
    <property type="match status" value="1"/>
</dbReference>
<dbReference type="Pfam" id="PF00403">
    <property type="entry name" value="HMA"/>
    <property type="match status" value="1"/>
</dbReference>
<evidence type="ECO:0000256" key="2">
    <source>
        <dbReference type="ARBA" id="ARBA00006024"/>
    </source>
</evidence>
<dbReference type="PANTHER" id="PTHR43520:SF6">
    <property type="entry name" value="COPPER-EXPORTING P-TYPE ATPASE"/>
    <property type="match status" value="1"/>
</dbReference>
<feature type="transmembrane region" description="Helical" evidence="23">
    <location>
        <begin position="351"/>
        <end position="373"/>
    </location>
</feature>
<dbReference type="SUPFAM" id="SSF56784">
    <property type="entry name" value="HAD-like"/>
    <property type="match status" value="1"/>
</dbReference>
<evidence type="ECO:0000256" key="12">
    <source>
        <dbReference type="ARBA" id="ARBA00022796"/>
    </source>
</evidence>
<keyword evidence="17" id="KW-0186">Copper</keyword>
<feature type="transmembrane region" description="Helical" evidence="23">
    <location>
        <begin position="379"/>
        <end position="402"/>
    </location>
</feature>
<dbReference type="Gene3D" id="3.30.70.100">
    <property type="match status" value="1"/>
</dbReference>
<keyword evidence="26" id="KW-1185">Reference proteome</keyword>
<evidence type="ECO:0000256" key="16">
    <source>
        <dbReference type="ARBA" id="ARBA00022989"/>
    </source>
</evidence>
<dbReference type="SFLD" id="SFLDS00003">
    <property type="entry name" value="Haloacid_Dehalogenase"/>
    <property type="match status" value="1"/>
</dbReference>
<dbReference type="SFLD" id="SFLDG00002">
    <property type="entry name" value="C1.7:_P-type_atpase_like"/>
    <property type="match status" value="1"/>
</dbReference>
<dbReference type="CDD" id="cd02094">
    <property type="entry name" value="P-type_ATPase_Cu-like"/>
    <property type="match status" value="1"/>
</dbReference>
<evidence type="ECO:0000256" key="14">
    <source>
        <dbReference type="ARBA" id="ARBA00022842"/>
    </source>
</evidence>
<dbReference type="InterPro" id="IPR023299">
    <property type="entry name" value="ATPase_P-typ_cyto_dom_N"/>
</dbReference>
<comment type="caution">
    <text evidence="25">The sequence shown here is derived from an EMBL/GenBank/DDBJ whole genome shotgun (WGS) entry which is preliminary data.</text>
</comment>
<dbReference type="EMBL" id="JACYFC010000004">
    <property type="protein sequence ID" value="MBD5771944.1"/>
    <property type="molecule type" value="Genomic_DNA"/>
</dbReference>
<reference evidence="25 26" key="1">
    <citation type="submission" date="2020-09" db="EMBL/GenBank/DDBJ databases">
        <title>Marinomonas sp. nov., isolated from the cysticercosis algae of Qingdao, China.</title>
        <authorList>
            <person name="Sun X."/>
        </authorList>
    </citation>
    <scope>NUCLEOTIDE SEQUENCE [LARGE SCALE GENOMIC DNA]</scope>
    <source>
        <strain evidence="25 26">SM2066</strain>
    </source>
</reference>
<dbReference type="RefSeq" id="WP_191595334.1">
    <property type="nucleotide sequence ID" value="NZ_JACYFC010000004.1"/>
</dbReference>
<dbReference type="SFLD" id="SFLDF00027">
    <property type="entry name" value="p-type_atpase"/>
    <property type="match status" value="1"/>
</dbReference>
<dbReference type="InterPro" id="IPR006121">
    <property type="entry name" value="HMA_dom"/>
</dbReference>
<feature type="transmembrane region" description="Helical" evidence="23">
    <location>
        <begin position="131"/>
        <end position="149"/>
    </location>
</feature>
<evidence type="ECO:0000256" key="19">
    <source>
        <dbReference type="ARBA" id="ARBA00023136"/>
    </source>
</evidence>
<comment type="similarity">
    <text evidence="2 23">Belongs to the cation transport ATPase (P-type) (TC 3.A.3) family. Type IB subfamily.</text>
</comment>
<feature type="transmembrane region" description="Helical" evidence="23">
    <location>
        <begin position="170"/>
        <end position="192"/>
    </location>
</feature>
<accession>A0ABR8P0W9</accession>
<name>A0ABR8P0W9_9GAMM</name>
<dbReference type="NCBIfam" id="TIGR01525">
    <property type="entry name" value="ATPase-IB_hvy"/>
    <property type="match status" value="1"/>
</dbReference>
<dbReference type="InterPro" id="IPR001757">
    <property type="entry name" value="P_typ_ATPase"/>
</dbReference>
<evidence type="ECO:0000256" key="8">
    <source>
        <dbReference type="ARBA" id="ARBA00022692"/>
    </source>
</evidence>
<dbReference type="PRINTS" id="PR00119">
    <property type="entry name" value="CATATPASE"/>
</dbReference>